<organism evidence="1 2">
    <name type="scientific">Flavobacterium crassostreae</name>
    <dbReference type="NCBI Taxonomy" id="1763534"/>
    <lineage>
        <taxon>Bacteria</taxon>
        <taxon>Pseudomonadati</taxon>
        <taxon>Bacteroidota</taxon>
        <taxon>Flavobacteriia</taxon>
        <taxon>Flavobacteriales</taxon>
        <taxon>Flavobacteriaceae</taxon>
        <taxon>Flavobacterium</taxon>
    </lineage>
</organism>
<protein>
    <submittedName>
        <fullName evidence="1">Uncharacterized protein</fullName>
    </submittedName>
</protein>
<keyword evidence="2" id="KW-1185">Reference proteome</keyword>
<proteinExistence type="predicted"/>
<dbReference type="AlphaFoldDB" id="A0A1B9E7P9"/>
<evidence type="ECO:0000313" key="1">
    <source>
        <dbReference type="EMBL" id="OCB77963.1"/>
    </source>
</evidence>
<accession>A0A1B9E7P9</accession>
<dbReference type="Proteomes" id="UP000093510">
    <property type="component" value="Unassembled WGS sequence"/>
</dbReference>
<comment type="caution">
    <text evidence="1">The sequence shown here is derived from an EMBL/GenBank/DDBJ whole genome shotgun (WGS) entry which is preliminary data.</text>
</comment>
<dbReference type="EMBL" id="LVEP01000013">
    <property type="protein sequence ID" value="OCB77963.1"/>
    <property type="molecule type" value="Genomic_DNA"/>
</dbReference>
<sequence length="73" mass="8686">MDIKLKIQETPTFKKLIKNTPFLKGILLKNTTTDSIERIIYQIQKFGEEYVVDKNYMDRELHIAKEIIKDLTE</sequence>
<dbReference type="RefSeq" id="WP_066332351.1">
    <property type="nucleotide sequence ID" value="NZ_CP017688.1"/>
</dbReference>
<dbReference type="STRING" id="1763534.GCA_001831475_02660"/>
<gene>
    <name evidence="1" type="ORF">LPBF_03175</name>
</gene>
<evidence type="ECO:0000313" key="2">
    <source>
        <dbReference type="Proteomes" id="UP000093510"/>
    </source>
</evidence>
<reference evidence="1 2" key="1">
    <citation type="submission" date="2016-03" db="EMBL/GenBank/DDBJ databases">
        <authorList>
            <person name="Ploux O."/>
        </authorList>
    </citation>
    <scope>NUCLEOTIDE SEQUENCE [LARGE SCALE GENOMIC DNA]</scope>
    <source>
        <strain evidence="1 2">LPB0076</strain>
    </source>
</reference>
<name>A0A1B9E7P9_9FLAO</name>